<evidence type="ECO:0000256" key="3">
    <source>
        <dbReference type="ARBA" id="ARBA00023027"/>
    </source>
</evidence>
<evidence type="ECO:0000256" key="1">
    <source>
        <dbReference type="ARBA" id="ARBA00006601"/>
    </source>
</evidence>
<keyword evidence="2" id="KW-0560">Oxidoreductase</keyword>
<dbReference type="InterPro" id="IPR017476">
    <property type="entry name" value="UDP-Glc/GDP-Man"/>
</dbReference>
<comment type="caution">
    <text evidence="6">The sequence shown here is derived from an EMBL/GenBank/DDBJ whole genome shotgun (WGS) entry which is preliminary data.</text>
</comment>
<feature type="domain" description="UDP-glucose/GDP-mannose dehydrogenase C-terminal" evidence="5">
    <location>
        <begin position="325"/>
        <end position="423"/>
    </location>
</feature>
<protein>
    <submittedName>
        <fullName evidence="6">Nucleotide sugar dehydrogenase</fullName>
    </submittedName>
</protein>
<dbReference type="PANTHER" id="PTHR43491:SF2">
    <property type="entry name" value="UDP-N-ACETYL-D-MANNOSAMINE DEHYDROGENASE"/>
    <property type="match status" value="1"/>
</dbReference>
<dbReference type="InterPro" id="IPR036291">
    <property type="entry name" value="NAD(P)-bd_dom_sf"/>
</dbReference>
<dbReference type="PIRSF" id="PIRSF500136">
    <property type="entry name" value="UDP_ManNAc_DH"/>
    <property type="match status" value="1"/>
</dbReference>
<dbReference type="SUPFAM" id="SSF48179">
    <property type="entry name" value="6-phosphogluconate dehydrogenase C-terminal domain-like"/>
    <property type="match status" value="1"/>
</dbReference>
<evidence type="ECO:0000259" key="5">
    <source>
        <dbReference type="SMART" id="SM00984"/>
    </source>
</evidence>
<dbReference type="PIRSF" id="PIRSF000124">
    <property type="entry name" value="UDPglc_GDPman_dh"/>
    <property type="match status" value="1"/>
</dbReference>
<dbReference type="SUPFAM" id="SSF52413">
    <property type="entry name" value="UDP-glucose/GDP-mannose dehydrogenase C-terminal domain"/>
    <property type="match status" value="1"/>
</dbReference>
<dbReference type="Proteomes" id="UP001579974">
    <property type="component" value="Unassembled WGS sequence"/>
</dbReference>
<dbReference type="NCBIfam" id="TIGR03026">
    <property type="entry name" value="NDP-sugDHase"/>
    <property type="match status" value="1"/>
</dbReference>
<dbReference type="InterPro" id="IPR001732">
    <property type="entry name" value="UDP-Glc/GDP-Man_DH_N"/>
</dbReference>
<comment type="similarity">
    <text evidence="1 4">Belongs to the UDP-glucose/GDP-mannose dehydrogenase family.</text>
</comment>
<dbReference type="Pfam" id="PF03720">
    <property type="entry name" value="UDPG_MGDP_dh_C"/>
    <property type="match status" value="1"/>
</dbReference>
<dbReference type="SUPFAM" id="SSF51735">
    <property type="entry name" value="NAD(P)-binding Rossmann-fold domains"/>
    <property type="match status" value="1"/>
</dbReference>
<dbReference type="InterPro" id="IPR036220">
    <property type="entry name" value="UDP-Glc/GDP-Man_DH_C_sf"/>
</dbReference>
<accession>A0ABV5ABV6</accession>
<dbReference type="SMART" id="SM00984">
    <property type="entry name" value="UDPG_MGDP_dh_C"/>
    <property type="match status" value="1"/>
</dbReference>
<dbReference type="InterPro" id="IPR014026">
    <property type="entry name" value="UDP-Glc/GDP-Man_DH_dimer"/>
</dbReference>
<evidence type="ECO:0000313" key="6">
    <source>
        <dbReference type="EMBL" id="MFB5189663.1"/>
    </source>
</evidence>
<keyword evidence="3" id="KW-0520">NAD</keyword>
<organism evidence="6 7">
    <name type="scientific">Alicyclobacillus fastidiosus</name>
    <dbReference type="NCBI Taxonomy" id="392011"/>
    <lineage>
        <taxon>Bacteria</taxon>
        <taxon>Bacillati</taxon>
        <taxon>Bacillota</taxon>
        <taxon>Bacilli</taxon>
        <taxon>Bacillales</taxon>
        <taxon>Alicyclobacillaceae</taxon>
        <taxon>Alicyclobacillus</taxon>
    </lineage>
</organism>
<reference evidence="6 7" key="1">
    <citation type="journal article" date="2024" name="Int. J. Mol. Sci.">
        <title>Exploration of Alicyclobacillus spp. Genome in Search of Antibiotic Resistance.</title>
        <authorList>
            <person name="Bucka-Kolendo J."/>
            <person name="Kiousi D.E."/>
            <person name="Dekowska A."/>
            <person name="Mikolajczuk-Szczyrba A."/>
            <person name="Karadedos D.M."/>
            <person name="Michael P."/>
            <person name="Galanis A."/>
            <person name="Sokolowska B."/>
        </authorList>
    </citation>
    <scope>NUCLEOTIDE SEQUENCE [LARGE SCALE GENOMIC DNA]</scope>
    <source>
        <strain evidence="6 7">KKP 3000</strain>
    </source>
</reference>
<dbReference type="Gene3D" id="3.40.50.720">
    <property type="entry name" value="NAD(P)-binding Rossmann-like Domain"/>
    <property type="match status" value="2"/>
</dbReference>
<evidence type="ECO:0000256" key="4">
    <source>
        <dbReference type="PIRNR" id="PIRNR000124"/>
    </source>
</evidence>
<name>A0ABV5ABV6_9BACL</name>
<evidence type="ECO:0000256" key="2">
    <source>
        <dbReference type="ARBA" id="ARBA00023002"/>
    </source>
</evidence>
<dbReference type="InterPro" id="IPR028359">
    <property type="entry name" value="UDP_ManNAc/GlcNAc_DH"/>
</dbReference>
<dbReference type="InterPro" id="IPR014027">
    <property type="entry name" value="UDP-Glc/GDP-Man_DH_C"/>
</dbReference>
<proteinExistence type="inferred from homology"/>
<gene>
    <name evidence="6" type="ORF">KKP3000_002939</name>
</gene>
<dbReference type="Pfam" id="PF00984">
    <property type="entry name" value="UDPG_MGDP_dh"/>
    <property type="match status" value="1"/>
</dbReference>
<sequence length="437" mass="47796">MRETIGVIGLGYIGLPLAMCLCERGFRVVGIDVDEDKVARIQAGQTDVQEDYLGQTLAQRLQRHIAEGNFIASNRPAVAAWECTTYFVTVGIPVDPATKSLNQQPLLDAMSSLGRVIKPHDLVVIRSTVVPGTVESHCVPLLEEMSRMVAGVDFHVAYAAERVAEGRAMEEFQTLDIVAGGLTVKCAALAAQALQKLTDGQVHLTDMRIAQLSKVIENAQRDVNLALVYELQEVAKSHRVNLYELIQMVNTHPRVNLLSPSVGVGGYCIPNAYHYLSASLQTEEKDLPLFRLARQTNDRVPQRIAQGVAQSLCESGRQMSTATVAVFGLGMKDGSNDIRQSPAIRCVEELRGLGAMVRAYDPFVSPAEPYQVATAEECVRDADAIVVGAWHSAFDELDWGELFRLVNQVAPVILVDPRGRLEARVLHLNPAPVLQRA</sequence>
<dbReference type="EMBL" id="JBDXSU010000003">
    <property type="protein sequence ID" value="MFB5189663.1"/>
    <property type="molecule type" value="Genomic_DNA"/>
</dbReference>
<dbReference type="InterPro" id="IPR008927">
    <property type="entry name" value="6-PGluconate_DH-like_C_sf"/>
</dbReference>
<dbReference type="PANTHER" id="PTHR43491">
    <property type="entry name" value="UDP-N-ACETYL-D-MANNOSAMINE DEHYDROGENASE"/>
    <property type="match status" value="1"/>
</dbReference>
<dbReference type="RefSeq" id="WP_275475288.1">
    <property type="nucleotide sequence ID" value="NZ_CP162940.1"/>
</dbReference>
<evidence type="ECO:0000313" key="7">
    <source>
        <dbReference type="Proteomes" id="UP001579974"/>
    </source>
</evidence>
<dbReference type="Pfam" id="PF03721">
    <property type="entry name" value="UDPG_MGDP_dh_N"/>
    <property type="match status" value="1"/>
</dbReference>
<keyword evidence="7" id="KW-1185">Reference proteome</keyword>